<dbReference type="InterPro" id="IPR055930">
    <property type="entry name" value="DUF7508"/>
</dbReference>
<evidence type="ECO:0000313" key="3">
    <source>
        <dbReference type="Proteomes" id="UP001596481"/>
    </source>
</evidence>
<name>A0ABD5ZEX2_9EURY</name>
<dbReference type="Proteomes" id="UP001596481">
    <property type="component" value="Unassembled WGS sequence"/>
</dbReference>
<sequence length="79" mass="8814">MLRKRWEPLTKATIGKIPEAYGYYELGDADGELVGRGVGVLKDEVKEALAYGDGERVRWERATSLDHAERLAAQHDPST</sequence>
<dbReference type="RefSeq" id="WP_390223111.1">
    <property type="nucleotide sequence ID" value="NZ_JBHTAA010000005.1"/>
</dbReference>
<feature type="domain" description="DUF7508" evidence="1">
    <location>
        <begin position="2"/>
        <end position="76"/>
    </location>
</feature>
<accession>A0ABD5ZEX2</accession>
<organism evidence="2 3">
    <name type="scientific">Haloferax namakaokahaiae</name>
    <dbReference type="NCBI Taxonomy" id="1748331"/>
    <lineage>
        <taxon>Archaea</taxon>
        <taxon>Methanobacteriati</taxon>
        <taxon>Methanobacteriota</taxon>
        <taxon>Stenosarchaea group</taxon>
        <taxon>Halobacteria</taxon>
        <taxon>Halobacteriales</taxon>
        <taxon>Haloferacaceae</taxon>
        <taxon>Haloferax</taxon>
    </lineage>
</organism>
<dbReference type="AlphaFoldDB" id="A0ABD5ZEX2"/>
<dbReference type="Pfam" id="PF24348">
    <property type="entry name" value="DUF7508"/>
    <property type="match status" value="1"/>
</dbReference>
<keyword evidence="3" id="KW-1185">Reference proteome</keyword>
<dbReference type="EMBL" id="JBHTAA010000005">
    <property type="protein sequence ID" value="MFC7203777.1"/>
    <property type="molecule type" value="Genomic_DNA"/>
</dbReference>
<comment type="caution">
    <text evidence="2">The sequence shown here is derived from an EMBL/GenBank/DDBJ whole genome shotgun (WGS) entry which is preliminary data.</text>
</comment>
<evidence type="ECO:0000313" key="2">
    <source>
        <dbReference type="EMBL" id="MFC7203777.1"/>
    </source>
</evidence>
<gene>
    <name evidence="2" type="ORF">ACFQJC_09635</name>
</gene>
<proteinExistence type="predicted"/>
<protein>
    <recommendedName>
        <fullName evidence="1">DUF7508 domain-containing protein</fullName>
    </recommendedName>
</protein>
<evidence type="ECO:0000259" key="1">
    <source>
        <dbReference type="Pfam" id="PF24348"/>
    </source>
</evidence>
<reference evidence="2 3" key="1">
    <citation type="journal article" date="2019" name="Int. J. Syst. Evol. Microbiol.">
        <title>The Global Catalogue of Microorganisms (GCM) 10K type strain sequencing project: providing services to taxonomists for standard genome sequencing and annotation.</title>
        <authorList>
            <consortium name="The Broad Institute Genomics Platform"/>
            <consortium name="The Broad Institute Genome Sequencing Center for Infectious Disease"/>
            <person name="Wu L."/>
            <person name="Ma J."/>
        </authorList>
    </citation>
    <scope>NUCLEOTIDE SEQUENCE [LARGE SCALE GENOMIC DNA]</scope>
    <source>
        <strain evidence="2 3">DSM 29988</strain>
    </source>
</reference>